<dbReference type="Pfam" id="PF01048">
    <property type="entry name" value="PNP_UDP_1"/>
    <property type="match status" value="1"/>
</dbReference>
<sequence length="316" mass="33055">MNSANKPVSSEGRTYHVETREGEVANRVITVGDAARARALAKHLDRILFERASHRGFLTITGMYRGVPVSIVAIGMGQAMMDFFVRETRMVVRGPLTIVRFGSCGSICPAKIGDLVVASSAFAITRNFAFFGPAPSGSSGSNNSSNSDGGPAAREPYLLWPAVPSDPGLTQAIAGNLRQALGDAHVYEGAVGNADSFYGSQGREGSDFYDANGTLIRRIHAEQPDAAALEMESHMLFHLAHTSTGPAGAAPPSIRAACALMVYADRAGNAFIAPETSARMVNAAARAILDALVDDAPTQDGLHPSAGAVWEAALAA</sequence>
<comment type="caution">
    <text evidence="2">The sequence shown here is derived from an EMBL/GenBank/DDBJ whole genome shotgun (WGS) entry which is preliminary data.</text>
</comment>
<protein>
    <recommendedName>
        <fullName evidence="1">Nucleoside phosphorylase domain-containing protein</fullName>
    </recommendedName>
</protein>
<evidence type="ECO:0000313" key="2">
    <source>
        <dbReference type="EMBL" id="KAJ2782026.1"/>
    </source>
</evidence>
<dbReference type="OrthoDB" id="416752at2759"/>
<dbReference type="Proteomes" id="UP001140217">
    <property type="component" value="Unassembled WGS sequence"/>
</dbReference>
<name>A0A9W8HCS4_9FUNG</name>
<accession>A0A9W8HCS4</accession>
<organism evidence="2 3">
    <name type="scientific">Coemansia javaensis</name>
    <dbReference type="NCBI Taxonomy" id="2761396"/>
    <lineage>
        <taxon>Eukaryota</taxon>
        <taxon>Fungi</taxon>
        <taxon>Fungi incertae sedis</taxon>
        <taxon>Zoopagomycota</taxon>
        <taxon>Kickxellomycotina</taxon>
        <taxon>Kickxellomycetes</taxon>
        <taxon>Kickxellales</taxon>
        <taxon>Kickxellaceae</taxon>
        <taxon>Coemansia</taxon>
    </lineage>
</organism>
<dbReference type="PANTHER" id="PTHR43691:SF14">
    <property type="entry name" value="URIDINE PHOSPHORYLASE"/>
    <property type="match status" value="1"/>
</dbReference>
<feature type="domain" description="Nucleoside phosphorylase" evidence="1">
    <location>
        <begin position="27"/>
        <end position="292"/>
    </location>
</feature>
<dbReference type="GO" id="GO:0004850">
    <property type="term" value="F:uridine phosphorylase activity"/>
    <property type="evidence" value="ECO:0007669"/>
    <property type="project" value="TreeGrafter"/>
</dbReference>
<dbReference type="CDD" id="cd17769">
    <property type="entry name" value="NP_TgUP-like"/>
    <property type="match status" value="1"/>
</dbReference>
<proteinExistence type="predicted"/>
<dbReference type="InterPro" id="IPR035994">
    <property type="entry name" value="Nucleoside_phosphorylase_sf"/>
</dbReference>
<evidence type="ECO:0000259" key="1">
    <source>
        <dbReference type="Pfam" id="PF01048"/>
    </source>
</evidence>
<evidence type="ECO:0000313" key="3">
    <source>
        <dbReference type="Proteomes" id="UP001140217"/>
    </source>
</evidence>
<dbReference type="GO" id="GO:0006218">
    <property type="term" value="P:uridine catabolic process"/>
    <property type="evidence" value="ECO:0007669"/>
    <property type="project" value="TreeGrafter"/>
</dbReference>
<reference evidence="2" key="1">
    <citation type="submission" date="2022-07" db="EMBL/GenBank/DDBJ databases">
        <title>Phylogenomic reconstructions and comparative analyses of Kickxellomycotina fungi.</title>
        <authorList>
            <person name="Reynolds N.K."/>
            <person name="Stajich J.E."/>
            <person name="Barry K."/>
            <person name="Grigoriev I.V."/>
            <person name="Crous P."/>
            <person name="Smith M.E."/>
        </authorList>
    </citation>
    <scope>NUCLEOTIDE SEQUENCE</scope>
    <source>
        <strain evidence="2">NBRC 105414</strain>
    </source>
</reference>
<dbReference type="AlphaFoldDB" id="A0A9W8HCS4"/>
<dbReference type="SUPFAM" id="SSF53167">
    <property type="entry name" value="Purine and uridine phosphorylases"/>
    <property type="match status" value="1"/>
</dbReference>
<dbReference type="PANTHER" id="PTHR43691">
    <property type="entry name" value="URIDINE PHOSPHORYLASE"/>
    <property type="match status" value="1"/>
</dbReference>
<keyword evidence="3" id="KW-1185">Reference proteome</keyword>
<gene>
    <name evidence="2" type="ORF">H4R18_002531</name>
</gene>
<dbReference type="GO" id="GO:0005829">
    <property type="term" value="C:cytosol"/>
    <property type="evidence" value="ECO:0007669"/>
    <property type="project" value="TreeGrafter"/>
</dbReference>
<dbReference type="Gene3D" id="3.40.50.1580">
    <property type="entry name" value="Nucleoside phosphorylase domain"/>
    <property type="match status" value="1"/>
</dbReference>
<dbReference type="InterPro" id="IPR000845">
    <property type="entry name" value="Nucleoside_phosphorylase_d"/>
</dbReference>
<dbReference type="EMBL" id="JANBUL010000085">
    <property type="protein sequence ID" value="KAJ2782026.1"/>
    <property type="molecule type" value="Genomic_DNA"/>
</dbReference>